<dbReference type="OrthoDB" id="2560628at2759"/>
<name>A0A5N6TZ34_ASPAV</name>
<evidence type="ECO:0000256" key="1">
    <source>
        <dbReference type="SAM" id="Phobius"/>
    </source>
</evidence>
<feature type="transmembrane region" description="Helical" evidence="1">
    <location>
        <begin position="58"/>
        <end position="79"/>
    </location>
</feature>
<evidence type="ECO:0000313" key="3">
    <source>
        <dbReference type="EMBL" id="KAE8151575.1"/>
    </source>
</evidence>
<feature type="transmembrane region" description="Helical" evidence="1">
    <location>
        <begin position="173"/>
        <end position="193"/>
    </location>
</feature>
<keyword evidence="1" id="KW-0812">Transmembrane</keyword>
<evidence type="ECO:0000313" key="4">
    <source>
        <dbReference type="Proteomes" id="UP000325780"/>
    </source>
</evidence>
<feature type="domain" description="DUF7702" evidence="2">
    <location>
        <begin position="2"/>
        <end position="236"/>
    </location>
</feature>
<feature type="transmembrane region" description="Helical" evidence="1">
    <location>
        <begin position="213"/>
        <end position="233"/>
    </location>
</feature>
<dbReference type="Proteomes" id="UP000325780">
    <property type="component" value="Unassembled WGS sequence"/>
</dbReference>
<sequence length="252" mass="27598">MNGIFPAELAVYLILAPITLYVLWTHRWIGWLPWNNLVIFCVLRIVGGALGIKDSTSIAANIISGIGISPLLLAIDGLLHESRYYRNPEHNVLLGRLVIIIISGVMGAGLGLSISASLKIYQGHGQEKDMNHWKTGTALIVVVWVMEVLYALFSLLPTERRKAAPGYRDGTTLLYGALVALVFGGVRVIYNLISVCTQDKRLSSVYGTMAVRVVLVFLPEALAAISMIVAGLWTRKIRENSKPVEAKDTESV</sequence>
<evidence type="ECO:0000259" key="2">
    <source>
        <dbReference type="Pfam" id="PF24800"/>
    </source>
</evidence>
<dbReference type="Pfam" id="PF24800">
    <property type="entry name" value="DUF7702"/>
    <property type="match status" value="1"/>
</dbReference>
<dbReference type="PANTHER" id="PTHR42109">
    <property type="entry name" value="UNPLACED GENOMIC SCAFFOLD UM_SCAF_CONTIG_1.265, WHOLE GENOME SHOTGUN SEQUENCE"/>
    <property type="match status" value="1"/>
</dbReference>
<keyword evidence="1" id="KW-0472">Membrane</keyword>
<dbReference type="EMBL" id="ML742068">
    <property type="protein sequence ID" value="KAE8151575.1"/>
    <property type="molecule type" value="Genomic_DNA"/>
</dbReference>
<dbReference type="InterPro" id="IPR056119">
    <property type="entry name" value="DUF7702"/>
</dbReference>
<feature type="transmembrane region" description="Helical" evidence="1">
    <location>
        <begin position="6"/>
        <end position="24"/>
    </location>
</feature>
<accession>A0A5N6TZ34</accession>
<gene>
    <name evidence="3" type="ORF">BDV25DRAFT_171347</name>
</gene>
<organism evidence="3 4">
    <name type="scientific">Aspergillus avenaceus</name>
    <dbReference type="NCBI Taxonomy" id="36643"/>
    <lineage>
        <taxon>Eukaryota</taxon>
        <taxon>Fungi</taxon>
        <taxon>Dikarya</taxon>
        <taxon>Ascomycota</taxon>
        <taxon>Pezizomycotina</taxon>
        <taxon>Eurotiomycetes</taxon>
        <taxon>Eurotiomycetidae</taxon>
        <taxon>Eurotiales</taxon>
        <taxon>Aspergillaceae</taxon>
        <taxon>Aspergillus</taxon>
        <taxon>Aspergillus subgen. Circumdati</taxon>
    </lineage>
</organism>
<keyword evidence="1" id="KW-1133">Transmembrane helix</keyword>
<protein>
    <recommendedName>
        <fullName evidence="2">DUF7702 domain-containing protein</fullName>
    </recommendedName>
</protein>
<dbReference type="AlphaFoldDB" id="A0A5N6TZ34"/>
<feature type="transmembrane region" description="Helical" evidence="1">
    <location>
        <begin position="136"/>
        <end position="153"/>
    </location>
</feature>
<proteinExistence type="predicted"/>
<feature type="transmembrane region" description="Helical" evidence="1">
    <location>
        <begin position="91"/>
        <end position="116"/>
    </location>
</feature>
<feature type="transmembrane region" description="Helical" evidence="1">
    <location>
        <begin position="31"/>
        <end position="52"/>
    </location>
</feature>
<dbReference type="PANTHER" id="PTHR42109:SF3">
    <property type="entry name" value="INTEGRAL MEMBRANE PROTEIN (AFU_ORTHOLOGUE AFUA_5G00100)"/>
    <property type="match status" value="1"/>
</dbReference>
<reference evidence="3 4" key="1">
    <citation type="submission" date="2019-04" db="EMBL/GenBank/DDBJ databases">
        <title>Friends and foes A comparative genomics study of 23 Aspergillus species from section Flavi.</title>
        <authorList>
            <consortium name="DOE Joint Genome Institute"/>
            <person name="Kjaerbolling I."/>
            <person name="Vesth T."/>
            <person name="Frisvad J.C."/>
            <person name="Nybo J.L."/>
            <person name="Theobald S."/>
            <person name="Kildgaard S."/>
            <person name="Isbrandt T."/>
            <person name="Kuo A."/>
            <person name="Sato A."/>
            <person name="Lyhne E.K."/>
            <person name="Kogle M.E."/>
            <person name="Wiebenga A."/>
            <person name="Kun R.S."/>
            <person name="Lubbers R.J."/>
            <person name="Makela M.R."/>
            <person name="Barry K."/>
            <person name="Chovatia M."/>
            <person name="Clum A."/>
            <person name="Daum C."/>
            <person name="Haridas S."/>
            <person name="He G."/>
            <person name="LaButti K."/>
            <person name="Lipzen A."/>
            <person name="Mondo S."/>
            <person name="Riley R."/>
            <person name="Salamov A."/>
            <person name="Simmons B.A."/>
            <person name="Magnuson J.K."/>
            <person name="Henrissat B."/>
            <person name="Mortensen U.H."/>
            <person name="Larsen T.O."/>
            <person name="Devries R.P."/>
            <person name="Grigoriev I.V."/>
            <person name="Machida M."/>
            <person name="Baker S.E."/>
            <person name="Andersen M.R."/>
        </authorList>
    </citation>
    <scope>NUCLEOTIDE SEQUENCE [LARGE SCALE GENOMIC DNA]</scope>
    <source>
        <strain evidence="3 4">IBT 18842</strain>
    </source>
</reference>
<keyword evidence="4" id="KW-1185">Reference proteome</keyword>